<feature type="region of interest" description="Disordered" evidence="1">
    <location>
        <begin position="1"/>
        <end position="30"/>
    </location>
</feature>
<evidence type="ECO:0000313" key="2">
    <source>
        <dbReference type="EMBL" id="MBB5273541.1"/>
    </source>
</evidence>
<dbReference type="EMBL" id="JACHGB010000007">
    <property type="protein sequence ID" value="MBB5273541.1"/>
    <property type="molecule type" value="Genomic_DNA"/>
</dbReference>
<evidence type="ECO:0000256" key="1">
    <source>
        <dbReference type="SAM" id="MobiDB-lite"/>
    </source>
</evidence>
<evidence type="ECO:0000313" key="3">
    <source>
        <dbReference type="Proteomes" id="UP000532440"/>
    </source>
</evidence>
<sequence length="30" mass="2895">MAPRGLEGGFEAALLEGGPDGGRPAGPESV</sequence>
<dbReference type="AlphaFoldDB" id="A0A7W8HK49"/>
<name>A0A7W8HK49_9BURK</name>
<gene>
    <name evidence="2" type="ORF">HNQ70_003571</name>
</gene>
<organism evidence="2 3">
    <name type="scientific">Quisquiliibacterium transsilvanicum</name>
    <dbReference type="NCBI Taxonomy" id="1549638"/>
    <lineage>
        <taxon>Bacteria</taxon>
        <taxon>Pseudomonadati</taxon>
        <taxon>Pseudomonadota</taxon>
        <taxon>Betaproteobacteria</taxon>
        <taxon>Burkholderiales</taxon>
        <taxon>Burkholderiaceae</taxon>
        <taxon>Quisquiliibacterium</taxon>
    </lineage>
</organism>
<protein>
    <submittedName>
        <fullName evidence="2">Uncharacterized protein</fullName>
    </submittedName>
</protein>
<keyword evidence="3" id="KW-1185">Reference proteome</keyword>
<proteinExistence type="predicted"/>
<comment type="caution">
    <text evidence="2">The sequence shown here is derived from an EMBL/GenBank/DDBJ whole genome shotgun (WGS) entry which is preliminary data.</text>
</comment>
<accession>A0A7W8HK49</accession>
<dbReference type="Proteomes" id="UP000532440">
    <property type="component" value="Unassembled WGS sequence"/>
</dbReference>
<reference evidence="2 3" key="1">
    <citation type="submission" date="2020-08" db="EMBL/GenBank/DDBJ databases">
        <title>Genomic Encyclopedia of Type Strains, Phase IV (KMG-IV): sequencing the most valuable type-strain genomes for metagenomic binning, comparative biology and taxonomic classification.</title>
        <authorList>
            <person name="Goeker M."/>
        </authorList>
    </citation>
    <scope>NUCLEOTIDE SEQUENCE [LARGE SCALE GENOMIC DNA]</scope>
    <source>
        <strain evidence="2 3">DSM 29781</strain>
    </source>
</reference>